<evidence type="ECO:0000313" key="10">
    <source>
        <dbReference type="Proteomes" id="UP000242515"/>
    </source>
</evidence>
<keyword evidence="10" id="KW-1185">Reference proteome</keyword>
<reference evidence="10" key="1">
    <citation type="submission" date="2016-10" db="EMBL/GenBank/DDBJ databases">
        <authorList>
            <person name="Varghese N."/>
            <person name="Submissions S."/>
        </authorList>
    </citation>
    <scope>NUCLEOTIDE SEQUENCE [LARGE SCALE GENOMIC DNA]</scope>
    <source>
        <strain evidence="10">8N4</strain>
    </source>
</reference>
<organism evidence="9 10">
    <name type="scientific">Rosenbergiella nectarea</name>
    <dbReference type="NCBI Taxonomy" id="988801"/>
    <lineage>
        <taxon>Bacteria</taxon>
        <taxon>Pseudomonadati</taxon>
        <taxon>Pseudomonadota</taxon>
        <taxon>Gammaproteobacteria</taxon>
        <taxon>Enterobacterales</taxon>
        <taxon>Erwiniaceae</taxon>
        <taxon>Rosenbergiella</taxon>
    </lineage>
</organism>
<keyword evidence="3" id="KW-0997">Cell inner membrane</keyword>
<gene>
    <name evidence="9" type="ORF">SAMN05216522_105150</name>
</gene>
<proteinExistence type="predicted"/>
<dbReference type="OrthoDB" id="9806984at2"/>
<dbReference type="InterPro" id="IPR003399">
    <property type="entry name" value="Mce/MlaD"/>
</dbReference>
<dbReference type="PANTHER" id="PTHR30462">
    <property type="entry name" value="INTERMEMBRANE TRANSPORT PROTEIN PQIB-RELATED"/>
    <property type="match status" value="1"/>
</dbReference>
<evidence type="ECO:0000313" key="9">
    <source>
        <dbReference type="EMBL" id="SEQ68062.1"/>
    </source>
</evidence>
<evidence type="ECO:0000256" key="6">
    <source>
        <dbReference type="ARBA" id="ARBA00023136"/>
    </source>
</evidence>
<evidence type="ECO:0000256" key="2">
    <source>
        <dbReference type="ARBA" id="ARBA00022475"/>
    </source>
</evidence>
<evidence type="ECO:0000256" key="4">
    <source>
        <dbReference type="ARBA" id="ARBA00022692"/>
    </source>
</evidence>
<feature type="domain" description="Mce/MlaD" evidence="8">
    <location>
        <begin position="633"/>
        <end position="722"/>
    </location>
</feature>
<dbReference type="STRING" id="988801.SAMN05216522_105150"/>
<dbReference type="Pfam" id="PF02470">
    <property type="entry name" value="MlaD"/>
    <property type="match status" value="7"/>
</dbReference>
<keyword evidence="2" id="KW-1003">Cell membrane</keyword>
<feature type="domain" description="Mce/MlaD" evidence="8">
    <location>
        <begin position="393"/>
        <end position="451"/>
    </location>
</feature>
<evidence type="ECO:0000259" key="8">
    <source>
        <dbReference type="Pfam" id="PF02470"/>
    </source>
</evidence>
<feature type="domain" description="Mce/MlaD" evidence="8">
    <location>
        <begin position="514"/>
        <end position="588"/>
    </location>
</feature>
<dbReference type="PANTHER" id="PTHR30462:SF0">
    <property type="entry name" value="INTERMEMBRANE TRANSPORT PROTEIN YEBT"/>
    <property type="match status" value="1"/>
</dbReference>
<feature type="domain" description="Mce/MlaD" evidence="8">
    <location>
        <begin position="46"/>
        <end position="137"/>
    </location>
</feature>
<dbReference type="Proteomes" id="UP000242515">
    <property type="component" value="Unassembled WGS sequence"/>
</dbReference>
<evidence type="ECO:0000256" key="3">
    <source>
        <dbReference type="ARBA" id="ARBA00022519"/>
    </source>
</evidence>
<dbReference type="RefSeq" id="WP_092675195.1">
    <property type="nucleotide sequence ID" value="NZ_FOGC01000005.1"/>
</dbReference>
<sequence length="877" mass="94955">MQQEMPNTPISATVKKKRRLSPFWFLPIVALLITGWLLWKNYQESGTTITINFHTADGIVPGRTPIRYQGVEIGTVQDIVLTDNYRVIKIKASIKSSMKDALRANTKFWLVTPQASLAGVSGLDALVGGNYIGMMPGDGAATDSFTASDSQPKNIVNNGGLIIQLHANDLGSLNTGSQVYYQKVPVGRVYDYSFSPQGKGVLIDVLIERRYTQLVKKNSRFWNVSGLQATLGASGVNVNLTSVPALINGAIAFDSPQDSESAQNQARYELFPNLAESKRGVNFTLKLPSADTLTAGSTALMYQGLQVGTLTHISLTDQHHITGELTVDPSVVGLMRTGTRIEMRQPSLQGGNLSVGSLLTGTVLQLIPGEGEAATEFTVLPASQSLLQVPNSLTIELTAPESYGIDAGQPLILNGVPIGKVAQRTLTDRGVVFQVSVEPQYRHFIHADSQFIADSQIRIRMGLDGLKLVGAPPQQWIQGGIRVNTGEKGQPSAHYPLYADDDAAKDKTQGDKPSVTLKLKASSLPDIQAGSVVLYRRYQVGEIVDITPNADNFIVSVHIAPKYRKLITDSSVFWAEGGARVQFNSNGITVQATPLNRALKGAISFDSLSGVTKHQGKYRELFVSRNAANAVGSQIVFHTFDGSKLATGMPIKYLGINVGQVESLSLSQNLHQVEAKAVLYPEYDQHFARSGSQFSVVSPEISSNGVNHLESLLQPYVNVDPGTGSVRRSFELQEDTITDSRYLDGLNVYVDAPDAGTLTVGTPVLYRGVEVGTVTGTSLGNLADRVQIAMRISTRYQHLVRNNSVFWLASGYSLDFGLTGGVVKTGTFQQFIRGGIQFATPPTVPLAPEAESNKHFLLRDEAPDGWQKWGTAIPRQE</sequence>
<accession>A0A1H9I0S3</accession>
<dbReference type="InterPro" id="IPR051800">
    <property type="entry name" value="PqiA-PqiB_transport"/>
</dbReference>
<evidence type="ECO:0000256" key="5">
    <source>
        <dbReference type="ARBA" id="ARBA00022989"/>
    </source>
</evidence>
<keyword evidence="6 7" id="KW-0472">Membrane</keyword>
<keyword evidence="4 7" id="KW-0812">Transmembrane</keyword>
<dbReference type="EMBL" id="FOGC01000005">
    <property type="protein sequence ID" value="SEQ68062.1"/>
    <property type="molecule type" value="Genomic_DNA"/>
</dbReference>
<evidence type="ECO:0000256" key="1">
    <source>
        <dbReference type="ARBA" id="ARBA00004533"/>
    </source>
</evidence>
<evidence type="ECO:0000256" key="7">
    <source>
        <dbReference type="SAM" id="Phobius"/>
    </source>
</evidence>
<dbReference type="GO" id="GO:0005886">
    <property type="term" value="C:plasma membrane"/>
    <property type="evidence" value="ECO:0007669"/>
    <property type="project" value="UniProtKB-SubCell"/>
</dbReference>
<feature type="domain" description="Mce/MlaD" evidence="8">
    <location>
        <begin position="745"/>
        <end position="806"/>
    </location>
</feature>
<comment type="subcellular location">
    <subcellularLocation>
        <location evidence="1">Cell inner membrane</location>
    </subcellularLocation>
</comment>
<keyword evidence="5 7" id="KW-1133">Transmembrane helix</keyword>
<feature type="domain" description="Mce/MlaD" evidence="8">
    <location>
        <begin position="280"/>
        <end position="352"/>
    </location>
</feature>
<protein>
    <submittedName>
        <fullName evidence="9">Paraquat-inducible protein B</fullName>
    </submittedName>
</protein>
<dbReference type="AlphaFoldDB" id="A0A1H9I0S3"/>
<name>A0A1H9I0S3_9GAMM</name>
<feature type="domain" description="Mce/MlaD" evidence="8">
    <location>
        <begin position="161"/>
        <end position="221"/>
    </location>
</feature>
<feature type="transmembrane region" description="Helical" evidence="7">
    <location>
        <begin position="20"/>
        <end position="39"/>
    </location>
</feature>